<keyword evidence="2" id="KW-0472">Membrane</keyword>
<dbReference type="OrthoDB" id="110211at2"/>
<dbReference type="Proteomes" id="UP000245639">
    <property type="component" value="Unassembled WGS sequence"/>
</dbReference>
<feature type="transmembrane region" description="Helical" evidence="2">
    <location>
        <begin position="132"/>
        <end position="150"/>
    </location>
</feature>
<evidence type="ECO:0000256" key="2">
    <source>
        <dbReference type="SAM" id="Phobius"/>
    </source>
</evidence>
<feature type="region of interest" description="Disordered" evidence="1">
    <location>
        <begin position="164"/>
        <end position="213"/>
    </location>
</feature>
<keyword evidence="2" id="KW-0812">Transmembrane</keyword>
<sequence>MSTHTDESPRGGKLRTAGTRGALTGTAITVLGLWSLLVPLIGPYFGYALSPEGPWTRPWAALWLQIVPGVVLLLGGIVLVLTRRRLLGLVAAALAAAAGLWLAIGFALWPWAPTGVPVGGFAGEGISAVEQIGMASGLGAVVTLLAGLAFGRFSVRSTRDVAAAQQEESQARSTNGSDTATRSGSPESGWGGRPTVPSPRHADDRQARRPSDA</sequence>
<keyword evidence="2" id="KW-1133">Transmembrane helix</keyword>
<accession>A0A2U1F2K7</accession>
<evidence type="ECO:0000313" key="3">
    <source>
        <dbReference type="EMBL" id="PVZ06398.1"/>
    </source>
</evidence>
<dbReference type="AlphaFoldDB" id="A0A2U1F2K7"/>
<evidence type="ECO:0000256" key="1">
    <source>
        <dbReference type="SAM" id="MobiDB-lite"/>
    </source>
</evidence>
<dbReference type="RefSeq" id="WP_116710146.1">
    <property type="nucleotide sequence ID" value="NZ_QEKW01000013.1"/>
</dbReference>
<feature type="compositionally biased region" description="Polar residues" evidence="1">
    <location>
        <begin position="172"/>
        <end position="186"/>
    </location>
</feature>
<protein>
    <recommendedName>
        <fullName evidence="5">Secreted protein</fullName>
    </recommendedName>
</protein>
<dbReference type="EMBL" id="QEKW01000013">
    <property type="protein sequence ID" value="PVZ06398.1"/>
    <property type="molecule type" value="Genomic_DNA"/>
</dbReference>
<organism evidence="3 4">
    <name type="scientific">Actinomycetospora cinnamomea</name>
    <dbReference type="NCBI Taxonomy" id="663609"/>
    <lineage>
        <taxon>Bacteria</taxon>
        <taxon>Bacillati</taxon>
        <taxon>Actinomycetota</taxon>
        <taxon>Actinomycetes</taxon>
        <taxon>Pseudonocardiales</taxon>
        <taxon>Pseudonocardiaceae</taxon>
        <taxon>Actinomycetospora</taxon>
    </lineage>
</organism>
<feature type="transmembrane region" description="Helical" evidence="2">
    <location>
        <begin position="21"/>
        <end position="42"/>
    </location>
</feature>
<comment type="caution">
    <text evidence="3">The sequence shown here is derived from an EMBL/GenBank/DDBJ whole genome shotgun (WGS) entry which is preliminary data.</text>
</comment>
<evidence type="ECO:0000313" key="4">
    <source>
        <dbReference type="Proteomes" id="UP000245639"/>
    </source>
</evidence>
<gene>
    <name evidence="3" type="ORF">C8D89_113136</name>
</gene>
<keyword evidence="4" id="KW-1185">Reference proteome</keyword>
<name>A0A2U1F2K7_9PSEU</name>
<evidence type="ECO:0008006" key="5">
    <source>
        <dbReference type="Google" id="ProtNLM"/>
    </source>
</evidence>
<feature type="compositionally biased region" description="Basic and acidic residues" evidence="1">
    <location>
        <begin position="200"/>
        <end position="213"/>
    </location>
</feature>
<feature type="transmembrane region" description="Helical" evidence="2">
    <location>
        <begin position="62"/>
        <end position="82"/>
    </location>
</feature>
<feature type="transmembrane region" description="Helical" evidence="2">
    <location>
        <begin position="89"/>
        <end position="112"/>
    </location>
</feature>
<reference evidence="3 4" key="1">
    <citation type="submission" date="2018-04" db="EMBL/GenBank/DDBJ databases">
        <title>Genomic Encyclopedia of Type Strains, Phase IV (KMG-IV): sequencing the most valuable type-strain genomes for metagenomic binning, comparative biology and taxonomic classification.</title>
        <authorList>
            <person name="Goeker M."/>
        </authorList>
    </citation>
    <scope>NUCLEOTIDE SEQUENCE [LARGE SCALE GENOMIC DNA]</scope>
    <source>
        <strain evidence="3 4">DSM 45771</strain>
    </source>
</reference>
<proteinExistence type="predicted"/>